<proteinExistence type="predicted"/>
<sequence length="170" mass="20233">MFNSYVEKIKNCIKFTNSFFAEDQEAQKKDYCDKLAKVLELTVNLIKKYDTAKTHKFYFQAESNRSLYVILLMNKEGEAKWQIDSSSNPKSFEESLTTEELVNCCWRNQLNIQNFMTKIFEYLTQMIEKKESYIKQKKNKYNSEINCLNEAIKNLQELVDTDIPEEIRNK</sequence>
<evidence type="ECO:0000313" key="2">
    <source>
        <dbReference type="Proteomes" id="UP000437131"/>
    </source>
</evidence>
<comment type="caution">
    <text evidence="1">The sequence shown here is derived from an EMBL/GenBank/DDBJ whole genome shotgun (WGS) entry which is preliminary data.</text>
</comment>
<gene>
    <name evidence="1" type="ORF">GGC33_00975</name>
</gene>
<evidence type="ECO:0000313" key="1">
    <source>
        <dbReference type="EMBL" id="MTF37510.1"/>
    </source>
</evidence>
<dbReference type="EMBL" id="WMIA01000001">
    <property type="protein sequence ID" value="MTF37510.1"/>
    <property type="molecule type" value="Genomic_DNA"/>
</dbReference>
<protein>
    <submittedName>
        <fullName evidence="1">Uncharacterized protein</fullName>
    </submittedName>
</protein>
<organism evidence="1 2">
    <name type="scientific">Cyanobacterium aponinum 0216</name>
    <dbReference type="NCBI Taxonomy" id="2676140"/>
    <lineage>
        <taxon>Bacteria</taxon>
        <taxon>Bacillati</taxon>
        <taxon>Cyanobacteriota</taxon>
        <taxon>Cyanophyceae</taxon>
        <taxon>Oscillatoriophycideae</taxon>
        <taxon>Chroococcales</taxon>
        <taxon>Geminocystaceae</taxon>
        <taxon>Cyanobacterium</taxon>
    </lineage>
</organism>
<dbReference type="RefSeq" id="WP_155082433.1">
    <property type="nucleotide sequence ID" value="NZ_WMIA01000001.1"/>
</dbReference>
<reference evidence="1 2" key="1">
    <citation type="submission" date="2019-11" db="EMBL/GenBank/DDBJ databases">
        <title>Isolation of a new High Light Tolerant Cyanobacteria.</title>
        <authorList>
            <person name="Dobson Z."/>
            <person name="Vaughn N."/>
            <person name="Vaughn M."/>
            <person name="Fromme P."/>
            <person name="Mazor Y."/>
        </authorList>
    </citation>
    <scope>NUCLEOTIDE SEQUENCE [LARGE SCALE GENOMIC DNA]</scope>
    <source>
        <strain evidence="1 2">0216</strain>
    </source>
</reference>
<accession>A0A844GNV8</accession>
<name>A0A844GNV8_9CHRO</name>
<dbReference type="AlphaFoldDB" id="A0A844GNV8"/>
<dbReference type="Proteomes" id="UP000437131">
    <property type="component" value="Unassembled WGS sequence"/>
</dbReference>